<keyword evidence="8" id="KW-0472">Membrane</keyword>
<reference evidence="14 15" key="1">
    <citation type="journal article" date="2024" name="G3 (Bethesda)">
        <title>Genome assembly of Hibiscus sabdariffa L. provides insights into metabolisms of medicinal natural products.</title>
        <authorList>
            <person name="Kim T."/>
        </authorList>
    </citation>
    <scope>NUCLEOTIDE SEQUENCE [LARGE SCALE GENOMIC DNA]</scope>
    <source>
        <strain evidence="14">TK-2024</strain>
        <tissue evidence="14">Old leaves</tissue>
    </source>
</reference>
<dbReference type="CDD" id="cd14066">
    <property type="entry name" value="STKc_IRAK"/>
    <property type="match status" value="1"/>
</dbReference>
<evidence type="ECO:0000256" key="9">
    <source>
        <dbReference type="ARBA" id="ARBA00023288"/>
    </source>
</evidence>
<comment type="similarity">
    <text evidence="11">Belongs to the protein kinase superfamily.</text>
</comment>
<dbReference type="EMBL" id="JBBPBN010000001">
    <property type="protein sequence ID" value="KAK9046789.1"/>
    <property type="molecule type" value="Genomic_DNA"/>
</dbReference>
<name>A0ABR2UBG1_9ROSI</name>
<feature type="domain" description="Protein kinase" evidence="13">
    <location>
        <begin position="79"/>
        <end position="342"/>
    </location>
</feature>
<keyword evidence="6" id="KW-0418">Kinase</keyword>
<evidence type="ECO:0000256" key="8">
    <source>
        <dbReference type="ARBA" id="ARBA00023136"/>
    </source>
</evidence>
<keyword evidence="15" id="KW-1185">Reference proteome</keyword>
<dbReference type="Gene3D" id="3.30.200.20">
    <property type="entry name" value="Phosphorylase Kinase, domain 1"/>
    <property type="match status" value="1"/>
</dbReference>
<feature type="binding site" evidence="10">
    <location>
        <position position="108"/>
    </location>
    <ligand>
        <name>ATP</name>
        <dbReference type="ChEBI" id="CHEBI:30616"/>
    </ligand>
</feature>
<feature type="compositionally biased region" description="Basic and acidic residues" evidence="12">
    <location>
        <begin position="48"/>
        <end position="58"/>
    </location>
</feature>
<feature type="compositionally biased region" description="Polar residues" evidence="12">
    <location>
        <begin position="21"/>
        <end position="38"/>
    </location>
</feature>
<dbReference type="PANTHER" id="PTHR47985:SF23">
    <property type="entry name" value="OS07G0695300 PROTEIN"/>
    <property type="match status" value="1"/>
</dbReference>
<comment type="subcellular location">
    <subcellularLocation>
        <location evidence="1">Cell membrane</location>
        <topology evidence="1">Lipid-anchor</topology>
    </subcellularLocation>
</comment>
<dbReference type="PROSITE" id="PS00107">
    <property type="entry name" value="PROTEIN_KINASE_ATP"/>
    <property type="match status" value="1"/>
</dbReference>
<dbReference type="SMART" id="SM00220">
    <property type="entry name" value="S_TKc"/>
    <property type="match status" value="1"/>
</dbReference>
<protein>
    <recommendedName>
        <fullName evidence="13">Protein kinase domain-containing protein</fullName>
    </recommendedName>
</protein>
<keyword evidence="9" id="KW-0449">Lipoprotein</keyword>
<keyword evidence="7 10" id="KW-0067">ATP-binding</keyword>
<evidence type="ECO:0000256" key="1">
    <source>
        <dbReference type="ARBA" id="ARBA00004193"/>
    </source>
</evidence>
<dbReference type="Gene3D" id="1.10.510.10">
    <property type="entry name" value="Transferase(Phosphotransferase) domain 1"/>
    <property type="match status" value="1"/>
</dbReference>
<accession>A0ABR2UBG1</accession>
<dbReference type="Pfam" id="PF07714">
    <property type="entry name" value="PK_Tyr_Ser-Thr"/>
    <property type="match status" value="1"/>
</dbReference>
<sequence length="376" mass="41741">MGWFPCGGKSNKNGKKKLPINDTTPTINSSDDQIPSTSEKLKVNSVPDAKKEANKDGGSDHIAAHTFTFRELAAATRNFQADYLLGEGGFGRVYKGRLESTNQVVAIKQLDRNGLQGNREFLVEVLMLSLLHHPNLVNLIGYCADGDQRLLVYEYMPLGCLEDHLHDLPPDKRQLDWNTRMKIAAGAAKGLEYLHDRASPPVIYRDLKCSNILLGEGYHPKLSDFGLAKLGPVGDKTHVSTRVMGTYGYCAPEYAMTGQLTLKSDVYSFGVVLLEIITGRKAIDNSRAGGEQNLVAWARPLFKDRRKFAQMADPLLQGQYPVRGLYQALAVAAISRIPYRFLNSENEMRIVQVFTCLRWSSLVVKPSSDVEFCKSG</sequence>
<evidence type="ECO:0000256" key="6">
    <source>
        <dbReference type="ARBA" id="ARBA00022777"/>
    </source>
</evidence>
<keyword evidence="4" id="KW-0808">Transferase</keyword>
<evidence type="ECO:0000313" key="15">
    <source>
        <dbReference type="Proteomes" id="UP001396334"/>
    </source>
</evidence>
<dbReference type="InterPro" id="IPR017441">
    <property type="entry name" value="Protein_kinase_ATP_BS"/>
</dbReference>
<dbReference type="InterPro" id="IPR001245">
    <property type="entry name" value="Ser-Thr/Tyr_kinase_cat_dom"/>
</dbReference>
<evidence type="ECO:0000313" key="14">
    <source>
        <dbReference type="EMBL" id="KAK9046789.1"/>
    </source>
</evidence>
<dbReference type="InterPro" id="IPR000719">
    <property type="entry name" value="Prot_kinase_dom"/>
</dbReference>
<evidence type="ECO:0000259" key="13">
    <source>
        <dbReference type="PROSITE" id="PS50011"/>
    </source>
</evidence>
<organism evidence="14 15">
    <name type="scientific">Hibiscus sabdariffa</name>
    <name type="common">roselle</name>
    <dbReference type="NCBI Taxonomy" id="183260"/>
    <lineage>
        <taxon>Eukaryota</taxon>
        <taxon>Viridiplantae</taxon>
        <taxon>Streptophyta</taxon>
        <taxon>Embryophyta</taxon>
        <taxon>Tracheophyta</taxon>
        <taxon>Spermatophyta</taxon>
        <taxon>Magnoliopsida</taxon>
        <taxon>eudicotyledons</taxon>
        <taxon>Gunneridae</taxon>
        <taxon>Pentapetalae</taxon>
        <taxon>rosids</taxon>
        <taxon>malvids</taxon>
        <taxon>Malvales</taxon>
        <taxon>Malvaceae</taxon>
        <taxon>Malvoideae</taxon>
        <taxon>Hibiscus</taxon>
    </lineage>
</organism>
<keyword evidence="2" id="KW-1003">Cell membrane</keyword>
<dbReference type="PROSITE" id="PS50011">
    <property type="entry name" value="PROTEIN_KINASE_DOM"/>
    <property type="match status" value="1"/>
</dbReference>
<feature type="region of interest" description="Disordered" evidence="12">
    <location>
        <begin position="1"/>
        <end position="58"/>
    </location>
</feature>
<keyword evidence="3 11" id="KW-0723">Serine/threonine-protein kinase</keyword>
<evidence type="ECO:0000256" key="4">
    <source>
        <dbReference type="ARBA" id="ARBA00022679"/>
    </source>
</evidence>
<gene>
    <name evidence="14" type="ORF">V6N11_052666</name>
</gene>
<evidence type="ECO:0000256" key="3">
    <source>
        <dbReference type="ARBA" id="ARBA00022527"/>
    </source>
</evidence>
<evidence type="ECO:0000256" key="5">
    <source>
        <dbReference type="ARBA" id="ARBA00022741"/>
    </source>
</evidence>
<dbReference type="Proteomes" id="UP001396334">
    <property type="component" value="Unassembled WGS sequence"/>
</dbReference>
<keyword evidence="5 10" id="KW-0547">Nucleotide-binding</keyword>
<dbReference type="PROSITE" id="PS00108">
    <property type="entry name" value="PROTEIN_KINASE_ST"/>
    <property type="match status" value="1"/>
</dbReference>
<proteinExistence type="inferred from homology"/>
<dbReference type="InterPro" id="IPR011009">
    <property type="entry name" value="Kinase-like_dom_sf"/>
</dbReference>
<evidence type="ECO:0000256" key="7">
    <source>
        <dbReference type="ARBA" id="ARBA00022840"/>
    </source>
</evidence>
<dbReference type="InterPro" id="IPR008271">
    <property type="entry name" value="Ser/Thr_kinase_AS"/>
</dbReference>
<evidence type="ECO:0000256" key="11">
    <source>
        <dbReference type="RuleBase" id="RU000304"/>
    </source>
</evidence>
<evidence type="ECO:0000256" key="2">
    <source>
        <dbReference type="ARBA" id="ARBA00022475"/>
    </source>
</evidence>
<comment type="caution">
    <text evidence="14">The sequence shown here is derived from an EMBL/GenBank/DDBJ whole genome shotgun (WGS) entry which is preliminary data.</text>
</comment>
<dbReference type="SUPFAM" id="SSF56112">
    <property type="entry name" value="Protein kinase-like (PK-like)"/>
    <property type="match status" value="1"/>
</dbReference>
<evidence type="ECO:0000256" key="10">
    <source>
        <dbReference type="PROSITE-ProRule" id="PRU10141"/>
    </source>
</evidence>
<evidence type="ECO:0000256" key="12">
    <source>
        <dbReference type="SAM" id="MobiDB-lite"/>
    </source>
</evidence>
<dbReference type="PANTHER" id="PTHR47985">
    <property type="entry name" value="OS07G0668900 PROTEIN"/>
    <property type="match status" value="1"/>
</dbReference>